<proteinExistence type="predicted"/>
<dbReference type="RefSeq" id="WP_202103038.1">
    <property type="nucleotide sequence ID" value="NZ_JAERTY010000005.1"/>
</dbReference>
<gene>
    <name evidence="2" type="ORF">JKG61_11050</name>
</gene>
<evidence type="ECO:0000313" key="2">
    <source>
        <dbReference type="EMBL" id="MBL1409288.1"/>
    </source>
</evidence>
<accession>A0ABS1R3L3</accession>
<keyword evidence="3" id="KW-1185">Reference proteome</keyword>
<organism evidence="2 3">
    <name type="scientific">Sphingobacterium faecale</name>
    <dbReference type="NCBI Taxonomy" id="2803775"/>
    <lineage>
        <taxon>Bacteria</taxon>
        <taxon>Pseudomonadati</taxon>
        <taxon>Bacteroidota</taxon>
        <taxon>Sphingobacteriia</taxon>
        <taxon>Sphingobacteriales</taxon>
        <taxon>Sphingobacteriaceae</taxon>
        <taxon>Sphingobacterium</taxon>
    </lineage>
</organism>
<dbReference type="InterPro" id="IPR025870">
    <property type="entry name" value="Glyoxalase-like_dom"/>
</dbReference>
<dbReference type="Proteomes" id="UP000625283">
    <property type="component" value="Unassembled WGS sequence"/>
</dbReference>
<protein>
    <submittedName>
        <fullName evidence="2">VOC family protein</fullName>
    </submittedName>
</protein>
<dbReference type="Pfam" id="PF13468">
    <property type="entry name" value="Glyoxalase_3"/>
    <property type="match status" value="1"/>
</dbReference>
<dbReference type="InterPro" id="IPR029068">
    <property type="entry name" value="Glyas_Bleomycin-R_OHBP_Dase"/>
</dbReference>
<dbReference type="EMBL" id="JAERTY010000005">
    <property type="protein sequence ID" value="MBL1409288.1"/>
    <property type="molecule type" value="Genomic_DNA"/>
</dbReference>
<reference evidence="2 3" key="1">
    <citation type="submission" date="2021-01" db="EMBL/GenBank/DDBJ databases">
        <title>C459-1 draft genome sequence.</title>
        <authorList>
            <person name="Zhang X.-F."/>
        </authorList>
    </citation>
    <scope>NUCLEOTIDE SEQUENCE [LARGE SCALE GENOMIC DNA]</scope>
    <source>
        <strain evidence="3">C459-1</strain>
    </source>
</reference>
<evidence type="ECO:0000259" key="1">
    <source>
        <dbReference type="Pfam" id="PF13468"/>
    </source>
</evidence>
<dbReference type="Gene3D" id="3.10.180.10">
    <property type="entry name" value="2,3-Dihydroxybiphenyl 1,2-Dioxygenase, domain 1"/>
    <property type="match status" value="1"/>
</dbReference>
<evidence type="ECO:0000313" key="3">
    <source>
        <dbReference type="Proteomes" id="UP000625283"/>
    </source>
</evidence>
<feature type="domain" description="Glyoxalase-like" evidence="1">
    <location>
        <begin position="9"/>
        <end position="183"/>
    </location>
</feature>
<sequence>MNSADNLQLSHVLYRVQDLHKSVQKLQDAGFMVEYGTTPKKAYNALIWFETGVFIEIHKSSGLSSPIKWLMKTLGYQSVLNRMHKWDDIENGWCEWSLESTNVDLASQRTFFKELQIPFKFHKAKRKDDNRRTLRWELMMPGAIDFPFIMSAYRSNPRPQSIRHPNGIQGVSNIIVGRENLDTVLLEKLMPQQSGLELVDGKKGLQTVEFINSKLTIEKILQSK</sequence>
<name>A0ABS1R3L3_9SPHI</name>
<comment type="caution">
    <text evidence="2">The sequence shown here is derived from an EMBL/GenBank/DDBJ whole genome shotgun (WGS) entry which is preliminary data.</text>
</comment>